<dbReference type="HOGENOM" id="CLU_2370365_0_0_6"/>
<evidence type="ECO:0000313" key="2">
    <source>
        <dbReference type="Proteomes" id="UP000030675"/>
    </source>
</evidence>
<dbReference type="eggNOG" id="ENOG5031N9S">
    <property type="taxonomic scope" value="Bacteria"/>
</dbReference>
<dbReference type="EMBL" id="DF196819">
    <property type="protein sequence ID" value="GAD29948.1"/>
    <property type="molecule type" value="Genomic_DNA"/>
</dbReference>
<dbReference type="RefSeq" id="WP_023932458.1">
    <property type="nucleotide sequence ID" value="NZ_DF196819.1"/>
</dbReference>
<accession>A0A0U1P5W0</accession>
<dbReference type="Proteomes" id="UP000030675">
    <property type="component" value="Unassembled WGS sequence"/>
</dbReference>
<protein>
    <submittedName>
        <fullName evidence="1">Uncharacterized protein</fullName>
    </submittedName>
</protein>
<gene>
    <name evidence="1" type="ORF">PLEI_1602</name>
</gene>
<name>A0A0U1P5W0_PHOLE</name>
<proteinExistence type="predicted"/>
<sequence length="95" mass="10693">MNAKVIENHDELMYWMNLVEKEYGHSILINTSIHFVSGTYEDGTTGHAIEITNDQEELIARSPVSLELMNFANKMQSVVSNQGAQSLKGNTTRLH</sequence>
<organism evidence="1 2">
    <name type="scientific">Photobacterium leiognathi lrivu.4.1</name>
    <dbReference type="NCBI Taxonomy" id="1248232"/>
    <lineage>
        <taxon>Bacteria</taxon>
        <taxon>Pseudomonadati</taxon>
        <taxon>Pseudomonadota</taxon>
        <taxon>Gammaproteobacteria</taxon>
        <taxon>Vibrionales</taxon>
        <taxon>Vibrionaceae</taxon>
        <taxon>Photobacterium</taxon>
    </lineage>
</organism>
<evidence type="ECO:0000313" key="1">
    <source>
        <dbReference type="EMBL" id="GAD29948.1"/>
    </source>
</evidence>
<dbReference type="AlphaFoldDB" id="A0A0U1P5W0"/>
<reference evidence="2" key="1">
    <citation type="submission" date="2012-12" db="EMBL/GenBank/DDBJ databases">
        <title>Genome Sequence of Photobacterium leiognathi lrivu.4.1.</title>
        <authorList>
            <person name="Urbanczyk H."/>
            <person name="Ogura Y."/>
            <person name="Hayashi T."/>
            <person name="Dunlap P.V."/>
        </authorList>
    </citation>
    <scope>NUCLEOTIDE SEQUENCE [LARGE SCALE GENOMIC DNA]</scope>
    <source>
        <strain evidence="2">lrivu.4.1</strain>
    </source>
</reference>